<keyword evidence="2" id="KW-1185">Reference proteome</keyword>
<gene>
    <name evidence="1" type="ORF">NYZ99_10015</name>
</gene>
<proteinExistence type="predicted"/>
<sequence length="77" mass="9021">MTPNEINLLPLISYFDECHEGDLLSFTKWLDKAIYMFHYLPADTFSEVERQNVCHVLMELKEAVLKIKVEQSNFQGV</sequence>
<evidence type="ECO:0000313" key="2">
    <source>
        <dbReference type="Proteomes" id="UP001059209"/>
    </source>
</evidence>
<evidence type="ECO:0000313" key="1">
    <source>
        <dbReference type="EMBL" id="UWX56484.1"/>
    </source>
</evidence>
<protein>
    <submittedName>
        <fullName evidence="1">Uncharacterized protein</fullName>
    </submittedName>
</protein>
<name>A0ABY5YCN0_9FLAO</name>
<dbReference type="RefSeq" id="WP_260575119.1">
    <property type="nucleotide sequence ID" value="NZ_CP104205.1"/>
</dbReference>
<organism evidence="1 2">
    <name type="scientific">Maribacter litopenaei</name>
    <dbReference type="NCBI Taxonomy" id="2976127"/>
    <lineage>
        <taxon>Bacteria</taxon>
        <taxon>Pseudomonadati</taxon>
        <taxon>Bacteroidota</taxon>
        <taxon>Flavobacteriia</taxon>
        <taxon>Flavobacteriales</taxon>
        <taxon>Flavobacteriaceae</taxon>
        <taxon>Maribacter</taxon>
    </lineage>
</organism>
<dbReference type="Proteomes" id="UP001059209">
    <property type="component" value="Chromosome"/>
</dbReference>
<reference evidence="1" key="1">
    <citation type="submission" date="2022-09" db="EMBL/GenBank/DDBJ databases">
        <title>Maribacter litopenaei sp. nov., isolated from the intestinal tract of the Pacific White Shrimp, Litopenaeus vannamei.</title>
        <authorList>
            <person name="Kim S.Y."/>
            <person name="Hwang C.Y."/>
        </authorList>
    </citation>
    <scope>NUCLEOTIDE SEQUENCE</scope>
    <source>
        <strain evidence="1">HL-LV01</strain>
    </source>
</reference>
<accession>A0ABY5YCN0</accession>
<dbReference type="EMBL" id="CP104205">
    <property type="protein sequence ID" value="UWX56484.1"/>
    <property type="molecule type" value="Genomic_DNA"/>
</dbReference>